<dbReference type="RefSeq" id="WP_183462717.1">
    <property type="nucleotide sequence ID" value="NZ_CP050296.1"/>
</dbReference>
<dbReference type="SUPFAM" id="SSF53448">
    <property type="entry name" value="Nucleotide-diphospho-sugar transferases"/>
    <property type="match status" value="1"/>
</dbReference>
<dbReference type="PANTHER" id="PTHR43685:SF2">
    <property type="entry name" value="GLYCOSYLTRANSFERASE 2-LIKE DOMAIN-CONTAINING PROTEIN"/>
    <property type="match status" value="1"/>
</dbReference>
<gene>
    <name evidence="2" type="ORF">HB778_07550</name>
</gene>
<dbReference type="Proteomes" id="UP000515465">
    <property type="component" value="Chromosome"/>
</dbReference>
<proteinExistence type="predicted"/>
<evidence type="ECO:0000259" key="1">
    <source>
        <dbReference type="Pfam" id="PF00535"/>
    </source>
</evidence>
<dbReference type="InterPro" id="IPR029044">
    <property type="entry name" value="Nucleotide-diphossugar_trans"/>
</dbReference>
<feature type="domain" description="Glycosyltransferase 2-like" evidence="1">
    <location>
        <begin position="5"/>
        <end position="127"/>
    </location>
</feature>
<dbReference type="CDD" id="cd00761">
    <property type="entry name" value="Glyco_tranf_GTA_type"/>
    <property type="match status" value="1"/>
</dbReference>
<evidence type="ECO:0000313" key="3">
    <source>
        <dbReference type="Proteomes" id="UP000515465"/>
    </source>
</evidence>
<dbReference type="Pfam" id="PF00535">
    <property type="entry name" value="Glycos_transf_2"/>
    <property type="match status" value="1"/>
</dbReference>
<name>A0A7G6SPP8_9HYPH</name>
<dbReference type="GO" id="GO:0016740">
    <property type="term" value="F:transferase activity"/>
    <property type="evidence" value="ECO:0007669"/>
    <property type="project" value="UniProtKB-KW"/>
</dbReference>
<dbReference type="PANTHER" id="PTHR43685">
    <property type="entry name" value="GLYCOSYLTRANSFERASE"/>
    <property type="match status" value="1"/>
</dbReference>
<dbReference type="InterPro" id="IPR050834">
    <property type="entry name" value="Glycosyltransf_2"/>
</dbReference>
<dbReference type="EMBL" id="CP050296">
    <property type="protein sequence ID" value="QND56480.1"/>
    <property type="molecule type" value="Genomic_DNA"/>
</dbReference>
<dbReference type="AlphaFoldDB" id="A0A7G6SPP8"/>
<dbReference type="InterPro" id="IPR001173">
    <property type="entry name" value="Glyco_trans_2-like"/>
</dbReference>
<evidence type="ECO:0000313" key="2">
    <source>
        <dbReference type="EMBL" id="QND56480.1"/>
    </source>
</evidence>
<keyword evidence="2" id="KW-0808">Transferase</keyword>
<organism evidence="2 3">
    <name type="scientific">Mesorhizobium huakuii</name>
    <dbReference type="NCBI Taxonomy" id="28104"/>
    <lineage>
        <taxon>Bacteria</taxon>
        <taxon>Pseudomonadati</taxon>
        <taxon>Pseudomonadota</taxon>
        <taxon>Alphaproteobacteria</taxon>
        <taxon>Hyphomicrobiales</taxon>
        <taxon>Phyllobacteriaceae</taxon>
        <taxon>Mesorhizobium</taxon>
    </lineage>
</organism>
<sequence>MKAVSVVIPAHNAAKTIATTLASLASEAGVIGEILLVDDASMDGTAAAALQAAAKLSLPLRVLPANCRDAGGARNIALAQVLCPWVYLIDADGLHLEGGLRALLQHADRQPKADMIVGAYRRRVNGQDRQIKVPNGYQAGCLANAAAYVKGDIRSVAVGSVLASRHLIGQTRFPVGLAYDEDTLFWARLMSTASLAMIEQPVMVYEVSPMRSDDRFTINPVRRFLDWRRELRTLTDCNIPVSALKTREGLVALKIARVHYARGGLAMAARFLAVAAAAPKRRSEAWRCLRYRLKLAVRRRLSAPLNQMQGAL</sequence>
<accession>A0A7G6SPP8</accession>
<protein>
    <submittedName>
        <fullName evidence="2">Glycosyltransferase family 2 protein</fullName>
    </submittedName>
</protein>
<reference evidence="3" key="1">
    <citation type="journal article" date="2020" name="Mol. Plant Microbe">
        <title>Rhizobial microsymbionts of the narrowly endemic Oxytropis species growing in Kamchatka are characterized by significant genetic diversity and possess a set of genes that are associated with T3SS and T6SS secretion systems and can affect the development of symbiosis.</title>
        <authorList>
            <person name="Safronova V."/>
            <person name="Guro P."/>
            <person name="Sazanova A."/>
            <person name="Kuznetsova I."/>
            <person name="Belimov A."/>
            <person name="Yakubov V."/>
            <person name="Chirak E."/>
            <person name="Afonin A."/>
            <person name="Gogolev Y."/>
            <person name="Andronov E."/>
            <person name="Tikhonovich I."/>
        </authorList>
    </citation>
    <scope>NUCLEOTIDE SEQUENCE [LARGE SCALE GENOMIC DNA]</scope>
    <source>
        <strain evidence="3">583</strain>
    </source>
</reference>
<dbReference type="Gene3D" id="3.90.550.10">
    <property type="entry name" value="Spore Coat Polysaccharide Biosynthesis Protein SpsA, Chain A"/>
    <property type="match status" value="1"/>
</dbReference>